<reference evidence="1 2" key="1">
    <citation type="submission" date="2018-12" db="EMBL/GenBank/DDBJ databases">
        <title>Marinifilum JC070 sp. nov., a marine bacterium isolated from Yongle Blue Hole in the South China Sea.</title>
        <authorList>
            <person name="Fu T."/>
        </authorList>
    </citation>
    <scope>NUCLEOTIDE SEQUENCE [LARGE SCALE GENOMIC DNA]</scope>
    <source>
        <strain evidence="1 2">JC070</strain>
    </source>
</reference>
<dbReference type="EMBL" id="RZNH01000012">
    <property type="protein sequence ID" value="NOU60006.1"/>
    <property type="molecule type" value="Genomic_DNA"/>
</dbReference>
<dbReference type="SUPFAM" id="SSF102829">
    <property type="entry name" value="Cell division protein ZapA-like"/>
    <property type="match status" value="1"/>
</dbReference>
<accession>A0ABX1WVG4</accession>
<dbReference type="InterPro" id="IPR007838">
    <property type="entry name" value="Cell_div_ZapA-like"/>
</dbReference>
<keyword evidence="1" id="KW-0131">Cell cycle</keyword>
<name>A0ABX1WVG4_9BACT</name>
<dbReference type="RefSeq" id="WP_171595283.1">
    <property type="nucleotide sequence ID" value="NZ_RZNH01000012.1"/>
</dbReference>
<protein>
    <submittedName>
        <fullName evidence="1">Cell division protein ZapA</fullName>
    </submittedName>
</protein>
<proteinExistence type="predicted"/>
<organism evidence="1 2">
    <name type="scientific">Marinifilum caeruleilacunae</name>
    <dbReference type="NCBI Taxonomy" id="2499076"/>
    <lineage>
        <taxon>Bacteria</taxon>
        <taxon>Pseudomonadati</taxon>
        <taxon>Bacteroidota</taxon>
        <taxon>Bacteroidia</taxon>
        <taxon>Marinilabiliales</taxon>
        <taxon>Marinifilaceae</taxon>
    </lineage>
</organism>
<dbReference type="Proteomes" id="UP000732105">
    <property type="component" value="Unassembled WGS sequence"/>
</dbReference>
<evidence type="ECO:0000313" key="1">
    <source>
        <dbReference type="EMBL" id="NOU60006.1"/>
    </source>
</evidence>
<evidence type="ECO:0000313" key="2">
    <source>
        <dbReference type="Proteomes" id="UP000732105"/>
    </source>
</evidence>
<comment type="caution">
    <text evidence="1">The sequence shown here is derived from an EMBL/GenBank/DDBJ whole genome shotgun (WGS) entry which is preliminary data.</text>
</comment>
<gene>
    <name evidence="1" type="ORF">ELS83_09235</name>
</gene>
<keyword evidence="1" id="KW-0132">Cell division</keyword>
<dbReference type="InterPro" id="IPR036192">
    <property type="entry name" value="Cell_div_ZapA-like_sf"/>
</dbReference>
<sequence length="96" mass="11368">MDNKLSIKVNVADRTYPLNIDRKQEEVIRKAAKMINEKVLQYKQRYKDKDTQDFLAMASLQYVIKVIELENKADVAPVYNELKAMERELSEFLEKE</sequence>
<keyword evidence="2" id="KW-1185">Reference proteome</keyword>
<dbReference type="GO" id="GO:0051301">
    <property type="term" value="P:cell division"/>
    <property type="evidence" value="ECO:0007669"/>
    <property type="project" value="UniProtKB-KW"/>
</dbReference>
<dbReference type="Pfam" id="PF05164">
    <property type="entry name" value="ZapA"/>
    <property type="match status" value="1"/>
</dbReference>